<proteinExistence type="predicted"/>
<reference evidence="1 2" key="1">
    <citation type="submission" date="2024-02" db="EMBL/GenBank/DDBJ databases">
        <authorList>
            <person name="Saticioglu I.B."/>
        </authorList>
    </citation>
    <scope>NUCLEOTIDE SEQUENCE [LARGE SCALE GENOMIC DNA]</scope>
    <source>
        <strain evidence="1 2">Mu-80</strain>
    </source>
</reference>
<dbReference type="EMBL" id="JBBDGM010000006">
    <property type="protein sequence ID" value="MEJ1088324.1"/>
    <property type="molecule type" value="Genomic_DNA"/>
</dbReference>
<evidence type="ECO:0000313" key="2">
    <source>
        <dbReference type="Proteomes" id="UP001371224"/>
    </source>
</evidence>
<protein>
    <submittedName>
        <fullName evidence="1">Uncharacterized protein</fullName>
    </submittedName>
</protein>
<evidence type="ECO:0000313" key="1">
    <source>
        <dbReference type="EMBL" id="MEJ1088324.1"/>
    </source>
</evidence>
<name>A0ABU8LC23_9MICO</name>
<dbReference type="RefSeq" id="WP_337331992.1">
    <property type="nucleotide sequence ID" value="NZ_JBBDGM010000006.1"/>
</dbReference>
<keyword evidence="2" id="KW-1185">Reference proteome</keyword>
<comment type="caution">
    <text evidence="1">The sequence shown here is derived from an EMBL/GenBank/DDBJ whole genome shotgun (WGS) entry which is preliminary data.</text>
</comment>
<dbReference type="Proteomes" id="UP001371224">
    <property type="component" value="Unassembled WGS sequence"/>
</dbReference>
<accession>A0ABU8LC23</accession>
<sequence length="73" mass="7940">MATPTTHWEAQQLPPENTSRLLTLLFGPEAEPAREADDATPPDCGLWASFDRLDAHLAQFHAEAVARELSGVA</sequence>
<organism evidence="1 2">
    <name type="scientific">Microbacterium bandirmense</name>
    <dbReference type="NCBI Taxonomy" id="3122050"/>
    <lineage>
        <taxon>Bacteria</taxon>
        <taxon>Bacillati</taxon>
        <taxon>Actinomycetota</taxon>
        <taxon>Actinomycetes</taxon>
        <taxon>Micrococcales</taxon>
        <taxon>Microbacteriaceae</taxon>
        <taxon>Microbacterium</taxon>
    </lineage>
</organism>
<gene>
    <name evidence="1" type="ORF">WDU99_08345</name>
</gene>